<dbReference type="EMBL" id="QOKY01000172">
    <property type="protein sequence ID" value="RMZ54955.1"/>
    <property type="molecule type" value="Genomic_DNA"/>
</dbReference>
<name>A0A087SBF2_AUXPR</name>
<reference evidence="3" key="3">
    <citation type="submission" date="2018-10" db="EMBL/GenBank/DDBJ databases">
        <authorList>
            <person name="Hovde B."/>
            <person name="Zhang X."/>
        </authorList>
    </citation>
    <scope>NUCLEOTIDE SEQUENCE [LARGE SCALE GENOMIC DNA]</scope>
    <source>
        <strain evidence="3">UTEX 25</strain>
    </source>
</reference>
<proteinExistence type="predicted"/>
<evidence type="ECO:0000313" key="2">
    <source>
        <dbReference type="EMBL" id="KFM23056.1"/>
    </source>
</evidence>
<dbReference type="EMBL" id="KL662086">
    <property type="protein sequence ID" value="KFM23056.1"/>
    <property type="molecule type" value="Genomic_DNA"/>
</dbReference>
<reference evidence="3" key="4">
    <citation type="submission" date="2018-11" db="EMBL/GenBank/DDBJ databases">
        <title>Characterization of plant carbon substrate utilization by Auxenochlorella protothecoides.</title>
        <authorList>
            <person name="Vogler B.W."/>
            <person name="Starkenburg S.R."/>
            <person name="Sudasinghe N."/>
            <person name="Schambach J.Y."/>
            <person name="Rollin J.A."/>
            <person name="Pattathil S."/>
            <person name="Barry A.N."/>
        </authorList>
    </citation>
    <scope>NUCLEOTIDE SEQUENCE [LARGE SCALE GENOMIC DNA]</scope>
    <source>
        <strain evidence="3">UTEX 25</strain>
    </source>
</reference>
<dbReference type="GeneID" id="23611831"/>
<dbReference type="Proteomes" id="UP000279271">
    <property type="component" value="Unassembled WGS sequence"/>
</dbReference>
<evidence type="ECO:0000313" key="3">
    <source>
        <dbReference type="EMBL" id="RMZ54955.1"/>
    </source>
</evidence>
<dbReference type="Proteomes" id="UP000028924">
    <property type="component" value="Unassembled WGS sequence"/>
</dbReference>
<feature type="region of interest" description="Disordered" evidence="1">
    <location>
        <begin position="1"/>
        <end position="39"/>
    </location>
</feature>
<sequence>MTRIRKGAVRREPRKSVHTAGNSQVSASGSAAALGPGSKVSSAIDLSNNVEDKFANGATTATAEGSTALVQSAGGSFVNDNRQAVNVISSAKALDATLLETTSTYSSSQPPRSPTKARKALLL</sequence>
<reference evidence="5" key="2">
    <citation type="journal article" date="2018" name="Algal Res.">
        <title>Characterization of plant carbon substrate utilization by Auxenochlorella protothecoides.</title>
        <authorList>
            <person name="Vogler B.W."/>
            <person name="Starkenburg S.R."/>
            <person name="Sudasinghe N."/>
            <person name="Schambach J.Y."/>
            <person name="Rollin J.A."/>
            <person name="Pattathil S."/>
            <person name="Barry A.N."/>
        </authorList>
    </citation>
    <scope>NUCLEOTIDE SEQUENCE [LARGE SCALE GENOMIC DNA]</scope>
    <source>
        <strain evidence="5">UTEX 25</strain>
    </source>
</reference>
<evidence type="ECO:0000256" key="1">
    <source>
        <dbReference type="SAM" id="MobiDB-lite"/>
    </source>
</evidence>
<reference evidence="2 4" key="1">
    <citation type="journal article" date="2014" name="BMC Genomics">
        <title>Oil accumulation mechanisms of the oleaginous microalga Chlorella protothecoides revealed through its genome, transcriptomes, and proteomes.</title>
        <authorList>
            <person name="Gao C."/>
            <person name="Wang Y."/>
            <person name="Shen Y."/>
            <person name="Yan D."/>
            <person name="He X."/>
            <person name="Dai J."/>
            <person name="Wu Q."/>
        </authorList>
    </citation>
    <scope>NUCLEOTIDE SEQUENCE [LARGE SCALE GENOMIC DNA]</scope>
    <source>
        <strain evidence="2 4">0710</strain>
    </source>
</reference>
<organism evidence="2 4">
    <name type="scientific">Auxenochlorella protothecoides</name>
    <name type="common">Green microalga</name>
    <name type="synonym">Chlorella protothecoides</name>
    <dbReference type="NCBI Taxonomy" id="3075"/>
    <lineage>
        <taxon>Eukaryota</taxon>
        <taxon>Viridiplantae</taxon>
        <taxon>Chlorophyta</taxon>
        <taxon>core chlorophytes</taxon>
        <taxon>Trebouxiophyceae</taxon>
        <taxon>Chlorellales</taxon>
        <taxon>Chlorellaceae</taxon>
        <taxon>Auxenochlorella</taxon>
    </lineage>
</organism>
<evidence type="ECO:0000313" key="5">
    <source>
        <dbReference type="Proteomes" id="UP000279271"/>
    </source>
</evidence>
<feature type="compositionally biased region" description="Low complexity" evidence="1">
    <location>
        <begin position="20"/>
        <end position="38"/>
    </location>
</feature>
<keyword evidence="4" id="KW-1185">Reference proteome</keyword>
<accession>A0A087SBF2</accession>
<protein>
    <submittedName>
        <fullName evidence="2">Uncharacterized protein</fullName>
    </submittedName>
</protein>
<dbReference type="AlphaFoldDB" id="A0A087SBF2"/>
<dbReference type="KEGG" id="apro:F751_0440"/>
<gene>
    <name evidence="3" type="ORF">APUTEX25_000472</name>
    <name evidence="2" type="ORF">F751_0440</name>
</gene>
<dbReference type="RefSeq" id="XP_011395926.1">
    <property type="nucleotide sequence ID" value="XM_011397624.1"/>
</dbReference>
<evidence type="ECO:0000313" key="4">
    <source>
        <dbReference type="Proteomes" id="UP000028924"/>
    </source>
</evidence>
<feature type="region of interest" description="Disordered" evidence="1">
    <location>
        <begin position="102"/>
        <end position="123"/>
    </location>
</feature>